<name>A0ABQ3LSB9_9SPHN</name>
<dbReference type="InterPro" id="IPR035093">
    <property type="entry name" value="RelE/ParE_toxin_dom_sf"/>
</dbReference>
<gene>
    <name evidence="3" type="ORF">GCM10008023_33230</name>
</gene>
<proteinExistence type="inferred from homology"/>
<sequence>MRRLKMSQAAQRDLKAIARYIADQSGSDIARGLIDGVREHCDRIAALPGSLGTARPELGADLRSTPHRRYIIYFRYTEDALEVINVRDARRDTVAYLAELDADL</sequence>
<protein>
    <recommendedName>
        <fullName evidence="5">Type II toxin-antitoxin system RelE/ParE family toxin</fullName>
    </recommendedName>
</protein>
<evidence type="ECO:0000313" key="4">
    <source>
        <dbReference type="Proteomes" id="UP000652430"/>
    </source>
</evidence>
<dbReference type="Proteomes" id="UP000652430">
    <property type="component" value="Unassembled WGS sequence"/>
</dbReference>
<evidence type="ECO:0000256" key="1">
    <source>
        <dbReference type="ARBA" id="ARBA00006226"/>
    </source>
</evidence>
<comment type="caution">
    <text evidence="3">The sequence shown here is derived from an EMBL/GenBank/DDBJ whole genome shotgun (WGS) entry which is preliminary data.</text>
</comment>
<dbReference type="RefSeq" id="WP_189677148.1">
    <property type="nucleotide sequence ID" value="NZ_BNAQ01000005.1"/>
</dbReference>
<keyword evidence="2" id="KW-1277">Toxin-antitoxin system</keyword>
<evidence type="ECO:0000313" key="3">
    <source>
        <dbReference type="EMBL" id="GHH22789.1"/>
    </source>
</evidence>
<reference evidence="4" key="1">
    <citation type="journal article" date="2019" name="Int. J. Syst. Evol. Microbiol.">
        <title>The Global Catalogue of Microorganisms (GCM) 10K type strain sequencing project: providing services to taxonomists for standard genome sequencing and annotation.</title>
        <authorList>
            <consortium name="The Broad Institute Genomics Platform"/>
            <consortium name="The Broad Institute Genome Sequencing Center for Infectious Disease"/>
            <person name="Wu L."/>
            <person name="Ma J."/>
        </authorList>
    </citation>
    <scope>NUCLEOTIDE SEQUENCE [LARGE SCALE GENOMIC DNA]</scope>
    <source>
        <strain evidence="4">CGMCC 1.8957</strain>
    </source>
</reference>
<evidence type="ECO:0008006" key="5">
    <source>
        <dbReference type="Google" id="ProtNLM"/>
    </source>
</evidence>
<comment type="similarity">
    <text evidence="1">Belongs to the RelE toxin family.</text>
</comment>
<dbReference type="InterPro" id="IPR051803">
    <property type="entry name" value="TA_system_RelE-like_toxin"/>
</dbReference>
<dbReference type="Gene3D" id="3.30.2310.20">
    <property type="entry name" value="RelE-like"/>
    <property type="match status" value="1"/>
</dbReference>
<dbReference type="EMBL" id="BNAQ01000005">
    <property type="protein sequence ID" value="GHH22789.1"/>
    <property type="molecule type" value="Genomic_DNA"/>
</dbReference>
<dbReference type="InterPro" id="IPR007712">
    <property type="entry name" value="RelE/ParE_toxin"/>
</dbReference>
<keyword evidence="4" id="KW-1185">Reference proteome</keyword>
<accession>A0ABQ3LSB9</accession>
<dbReference type="Pfam" id="PF05016">
    <property type="entry name" value="ParE_toxin"/>
    <property type="match status" value="1"/>
</dbReference>
<organism evidence="3 4">
    <name type="scientific">Sphingomonas glacialis</name>
    <dbReference type="NCBI Taxonomy" id="658225"/>
    <lineage>
        <taxon>Bacteria</taxon>
        <taxon>Pseudomonadati</taxon>
        <taxon>Pseudomonadota</taxon>
        <taxon>Alphaproteobacteria</taxon>
        <taxon>Sphingomonadales</taxon>
        <taxon>Sphingomonadaceae</taxon>
        <taxon>Sphingomonas</taxon>
    </lineage>
</organism>
<evidence type="ECO:0000256" key="2">
    <source>
        <dbReference type="ARBA" id="ARBA00022649"/>
    </source>
</evidence>
<dbReference type="PANTHER" id="PTHR33755">
    <property type="entry name" value="TOXIN PARE1-RELATED"/>
    <property type="match status" value="1"/>
</dbReference>
<dbReference type="PANTHER" id="PTHR33755:SF6">
    <property type="entry name" value="PLASMID STABILIZATION SYSTEM PROTEIN"/>
    <property type="match status" value="1"/>
</dbReference>